<feature type="transmembrane region" description="Helical" evidence="1">
    <location>
        <begin position="104"/>
        <end position="122"/>
    </location>
</feature>
<keyword evidence="1" id="KW-1133">Transmembrane helix</keyword>
<reference evidence="2 3" key="1">
    <citation type="submission" date="2020-08" db="EMBL/GenBank/DDBJ databases">
        <title>Genomic Encyclopedia of Type Strains, Phase III (KMG-III): the genomes of soil and plant-associated and newly described type strains.</title>
        <authorList>
            <person name="Whitman W."/>
        </authorList>
    </citation>
    <scope>NUCLEOTIDE SEQUENCE [LARGE SCALE GENOMIC DNA]</scope>
    <source>
        <strain evidence="2 3">CECT 3303</strain>
    </source>
</reference>
<feature type="transmembrane region" description="Helical" evidence="1">
    <location>
        <begin position="73"/>
        <end position="92"/>
    </location>
</feature>
<organism evidence="2 3">
    <name type="scientific">Planomonospora venezuelensis</name>
    <dbReference type="NCBI Taxonomy" id="1999"/>
    <lineage>
        <taxon>Bacteria</taxon>
        <taxon>Bacillati</taxon>
        <taxon>Actinomycetota</taxon>
        <taxon>Actinomycetes</taxon>
        <taxon>Streptosporangiales</taxon>
        <taxon>Streptosporangiaceae</taxon>
        <taxon>Planomonospora</taxon>
    </lineage>
</organism>
<dbReference type="RefSeq" id="WP_184946977.1">
    <property type="nucleotide sequence ID" value="NZ_BAAAWZ010000001.1"/>
</dbReference>
<dbReference type="EMBL" id="JACHJJ010000025">
    <property type="protein sequence ID" value="MBB5966683.1"/>
    <property type="molecule type" value="Genomic_DNA"/>
</dbReference>
<evidence type="ECO:0000256" key="1">
    <source>
        <dbReference type="SAM" id="Phobius"/>
    </source>
</evidence>
<feature type="transmembrane region" description="Helical" evidence="1">
    <location>
        <begin position="134"/>
        <end position="154"/>
    </location>
</feature>
<sequence length="400" mass="44895">MRLLRLLVPAGVTLVLLVTAGFAGHFGIEDLGEALAFTGRFTGALFIAASAVMAVSVIAVLDHWFWKSYQHSGPVVLVGTGVAFVVNSMLVITMIRDGEQKRYLFYWLVLAAGSAWALYVSYRTDILIPAPKRFGIAVMATTVVAVTDFGYSQLYEPYEQPTNIVFEASLGDPVYTSESTVVSLSAEIKIVNDGKTGIYVLATEYQVLGRRAVVRPDGRKRDEWRADAAADYPISRYTEIEYFDLVRKSKFLPTYGEWLNPGEEINVTQIVDVPVAASYDTIQLQAFAVISRKDRMNLEGGLWLPVNFSWENPGESGREVDFIEFRSRIHENNSIAELTRHPRSIIVRQYVNDASFPEVAIVREREGYREMSLAESDDMATRYGLINITTGWKEKSLRRE</sequence>
<gene>
    <name evidence="2" type="ORF">FHS22_005975</name>
</gene>
<evidence type="ECO:0000313" key="3">
    <source>
        <dbReference type="Proteomes" id="UP000562352"/>
    </source>
</evidence>
<keyword evidence="1" id="KW-0472">Membrane</keyword>
<comment type="caution">
    <text evidence="2">The sequence shown here is derived from an EMBL/GenBank/DDBJ whole genome shotgun (WGS) entry which is preliminary data.</text>
</comment>
<evidence type="ECO:0000313" key="2">
    <source>
        <dbReference type="EMBL" id="MBB5966683.1"/>
    </source>
</evidence>
<protein>
    <submittedName>
        <fullName evidence="2">Uncharacterized protein</fullName>
    </submittedName>
</protein>
<accession>A0A841DD22</accession>
<dbReference type="AlphaFoldDB" id="A0A841DD22"/>
<keyword evidence="3" id="KW-1185">Reference proteome</keyword>
<name>A0A841DD22_PLAVE</name>
<dbReference type="Proteomes" id="UP000562352">
    <property type="component" value="Unassembled WGS sequence"/>
</dbReference>
<keyword evidence="1" id="KW-0812">Transmembrane</keyword>
<feature type="transmembrane region" description="Helical" evidence="1">
    <location>
        <begin position="39"/>
        <end position="61"/>
    </location>
</feature>
<proteinExistence type="predicted"/>